<dbReference type="GO" id="GO:0003735">
    <property type="term" value="F:structural constituent of ribosome"/>
    <property type="evidence" value="ECO:0007669"/>
    <property type="project" value="InterPro"/>
</dbReference>
<dbReference type="InterPro" id="IPR011332">
    <property type="entry name" value="Ribosomal_zn-bd"/>
</dbReference>
<name>A0A6P1M6V5_9BACT</name>
<dbReference type="AlphaFoldDB" id="A0A6P1M6V5"/>
<dbReference type="InterPro" id="IPR044957">
    <property type="entry name" value="Ribosomal_bL32_bact"/>
</dbReference>
<evidence type="ECO:0000256" key="3">
    <source>
        <dbReference type="ARBA" id="ARBA00023274"/>
    </source>
</evidence>
<proteinExistence type="inferred from homology"/>
<protein>
    <recommendedName>
        <fullName evidence="4 5">Large ribosomal subunit protein bL32</fullName>
    </recommendedName>
</protein>
<reference evidence="7 8" key="1">
    <citation type="submission" date="2020-01" db="EMBL/GenBank/DDBJ databases">
        <title>Ponticoccus aerotolerans gen. nov., sp. nov., an anaerobic bacterium and proposal of Ponticoccusceae fam. nov., Ponticoccusles ord. nov. and Ponticoccuse classis nov. in the phylum Kiritimatiellaeota.</title>
        <authorList>
            <person name="Zhou L.Y."/>
            <person name="Du Z.J."/>
        </authorList>
    </citation>
    <scope>NUCLEOTIDE SEQUENCE [LARGE SCALE GENOMIC DNA]</scope>
    <source>
        <strain evidence="7 8">S-5007</strain>
    </source>
</reference>
<dbReference type="Pfam" id="PF01783">
    <property type="entry name" value="Ribosomal_L32p"/>
    <property type="match status" value="1"/>
</dbReference>
<dbReference type="PANTHER" id="PTHR35534:SF1">
    <property type="entry name" value="LARGE RIBOSOMAL SUBUNIT PROTEIN BL32"/>
    <property type="match status" value="1"/>
</dbReference>
<comment type="similarity">
    <text evidence="1 5">Belongs to the bacterial ribosomal protein bL32 family.</text>
</comment>
<organism evidence="7 8">
    <name type="scientific">Tichowtungia aerotolerans</name>
    <dbReference type="NCBI Taxonomy" id="2697043"/>
    <lineage>
        <taxon>Bacteria</taxon>
        <taxon>Pseudomonadati</taxon>
        <taxon>Kiritimatiellota</taxon>
        <taxon>Tichowtungiia</taxon>
        <taxon>Tichowtungiales</taxon>
        <taxon>Tichowtungiaceae</taxon>
        <taxon>Tichowtungia</taxon>
    </lineage>
</organism>
<dbReference type="NCBIfam" id="TIGR01031">
    <property type="entry name" value="rpmF_bact"/>
    <property type="match status" value="1"/>
</dbReference>
<evidence type="ECO:0000256" key="1">
    <source>
        <dbReference type="ARBA" id="ARBA00008560"/>
    </source>
</evidence>
<dbReference type="HAMAP" id="MF_00340">
    <property type="entry name" value="Ribosomal_bL32"/>
    <property type="match status" value="1"/>
</dbReference>
<dbReference type="InterPro" id="IPR002677">
    <property type="entry name" value="Ribosomal_bL32"/>
</dbReference>
<dbReference type="Proteomes" id="UP000464954">
    <property type="component" value="Chromosome"/>
</dbReference>
<accession>A0A6P1M6V5</accession>
<dbReference type="RefSeq" id="WP_160628769.1">
    <property type="nucleotide sequence ID" value="NZ_CP047593.1"/>
</dbReference>
<dbReference type="EMBL" id="CP047593">
    <property type="protein sequence ID" value="QHI69587.1"/>
    <property type="molecule type" value="Genomic_DNA"/>
</dbReference>
<dbReference type="KEGG" id="taer:GT409_08995"/>
<keyword evidence="8" id="KW-1185">Reference proteome</keyword>
<keyword evidence="3 5" id="KW-0687">Ribonucleoprotein</keyword>
<evidence type="ECO:0000256" key="5">
    <source>
        <dbReference type="HAMAP-Rule" id="MF_00340"/>
    </source>
</evidence>
<feature type="region of interest" description="Disordered" evidence="6">
    <location>
        <begin position="1"/>
        <end position="61"/>
    </location>
</feature>
<dbReference type="SUPFAM" id="SSF57829">
    <property type="entry name" value="Zn-binding ribosomal proteins"/>
    <property type="match status" value="1"/>
</dbReference>
<evidence type="ECO:0000256" key="4">
    <source>
        <dbReference type="ARBA" id="ARBA00035178"/>
    </source>
</evidence>
<sequence length="61" mass="6569">MAVPKRKKSKSKSASRKAQNMKRSIARAGLDGESGAPSLPHRVCPTTGKYKGRQVLTVSDD</sequence>
<dbReference type="GO" id="GO:0015934">
    <property type="term" value="C:large ribosomal subunit"/>
    <property type="evidence" value="ECO:0007669"/>
    <property type="project" value="InterPro"/>
</dbReference>
<evidence type="ECO:0000313" key="7">
    <source>
        <dbReference type="EMBL" id="QHI69587.1"/>
    </source>
</evidence>
<evidence type="ECO:0000313" key="8">
    <source>
        <dbReference type="Proteomes" id="UP000464954"/>
    </source>
</evidence>
<evidence type="ECO:0000256" key="6">
    <source>
        <dbReference type="SAM" id="MobiDB-lite"/>
    </source>
</evidence>
<dbReference type="GO" id="GO:0006412">
    <property type="term" value="P:translation"/>
    <property type="evidence" value="ECO:0007669"/>
    <property type="project" value="UniProtKB-UniRule"/>
</dbReference>
<feature type="compositionally biased region" description="Basic residues" evidence="6">
    <location>
        <begin position="1"/>
        <end position="15"/>
    </location>
</feature>
<dbReference type="PANTHER" id="PTHR35534">
    <property type="entry name" value="50S RIBOSOMAL PROTEIN L32"/>
    <property type="match status" value="1"/>
</dbReference>
<evidence type="ECO:0000256" key="2">
    <source>
        <dbReference type="ARBA" id="ARBA00022980"/>
    </source>
</evidence>
<gene>
    <name evidence="5 7" type="primary">rpmF</name>
    <name evidence="7" type="ORF">GT409_08995</name>
</gene>
<keyword evidence="2 5" id="KW-0689">Ribosomal protein</keyword>